<organism evidence="9 11">
    <name type="scientific">Candidatus Methanodesulfokora washburnensis</name>
    <dbReference type="NCBI Taxonomy" id="2478471"/>
    <lineage>
        <taxon>Archaea</taxon>
        <taxon>Thermoproteota</taxon>
        <taxon>Candidatus Korarchaeia</taxon>
        <taxon>Candidatus Korarchaeia incertae sedis</taxon>
        <taxon>Candidatus Methanodesulfokora</taxon>
    </lineage>
</organism>
<comment type="subcellular location">
    <subcellularLocation>
        <location evidence="1">Cell membrane</location>
        <topology evidence="1">Multi-pass membrane protein</topology>
    </subcellularLocation>
</comment>
<keyword evidence="2" id="KW-0813">Transport</keyword>
<dbReference type="PANTHER" id="PTHR23517">
    <property type="entry name" value="RESISTANCE PROTEIN MDTM, PUTATIVE-RELATED-RELATED"/>
    <property type="match status" value="1"/>
</dbReference>
<evidence type="ECO:0000256" key="1">
    <source>
        <dbReference type="ARBA" id="ARBA00004651"/>
    </source>
</evidence>
<dbReference type="PROSITE" id="PS50850">
    <property type="entry name" value="MFS"/>
    <property type="match status" value="1"/>
</dbReference>
<dbReference type="EMBL" id="RXII01000008">
    <property type="protein sequence ID" value="RZN63598.1"/>
    <property type="molecule type" value="Genomic_DNA"/>
</dbReference>
<dbReference type="GO" id="GO:0005886">
    <property type="term" value="C:plasma membrane"/>
    <property type="evidence" value="ECO:0007669"/>
    <property type="project" value="UniProtKB-SubCell"/>
</dbReference>
<dbReference type="InterPro" id="IPR011701">
    <property type="entry name" value="MFS"/>
</dbReference>
<proteinExistence type="predicted"/>
<evidence type="ECO:0000256" key="4">
    <source>
        <dbReference type="ARBA" id="ARBA00022692"/>
    </source>
</evidence>
<dbReference type="EMBL" id="RCOS01000125">
    <property type="protein sequence ID" value="RSN73232.1"/>
    <property type="molecule type" value="Genomic_DNA"/>
</dbReference>
<sequence>MPYLKELTPIYLSVLSMRLSFGLVVFALPLYIGEKYLSVGIIAAAYPVAELLLVFPFGVLSDRYGRKVFLLIGLLLSAIDLPLFSLTRNTILLTLIHGIQGIAAASVMASSLAAVSDVAKESRRGREMGIYDLVNMAGYIIGFPLSGLVIDATKDMRSPFFVASLIAALGLIITAFLLPRDIGRSTMDLKTRLKIAFKGITGGREAVLLTVMWFTIMMFISFFLTFGPLIIRGMGGHHSFFRIGSYLSALIAILAITQPLYGYISDLIGRTKALLTGSISIFLLLITIYAWHAGFVKYHIAIPLIAILGLGSLMFSPAGLAFLADISKEGARGSFMGFYSFIMNLGNVLGPIMGGAFMSAFGPRDGISAMILLGAILTGSSVLIFMIKKKKEGSSGGYSLAYRLSGDIQNVFALVG</sequence>
<feature type="transmembrane region" description="Helical" evidence="7">
    <location>
        <begin position="91"/>
        <end position="116"/>
    </location>
</feature>
<dbReference type="RefSeq" id="WP_125671998.1">
    <property type="nucleotide sequence ID" value="NZ_RCOS01000125.1"/>
</dbReference>
<dbReference type="Proteomes" id="UP000316217">
    <property type="component" value="Unassembled WGS sequence"/>
</dbReference>
<reference evidence="10 12" key="2">
    <citation type="journal article" date="2019" name="Nat. Microbiol.">
        <title>Wide diversity of methane and short-chain alkane metabolisms in uncultured archaea.</title>
        <authorList>
            <person name="Borrel G."/>
            <person name="Adam P.S."/>
            <person name="McKay L.J."/>
            <person name="Chen L.X."/>
            <person name="Sierra-Garcia I.N."/>
            <person name="Sieber C.M."/>
            <person name="Letourneur Q."/>
            <person name="Ghozlane A."/>
            <person name="Andersen G.L."/>
            <person name="Li W.J."/>
            <person name="Hallam S.J."/>
            <person name="Muyzer G."/>
            <person name="de Oliveira V.M."/>
            <person name="Inskeep W.P."/>
            <person name="Banfield J.F."/>
            <person name="Gribaldo S."/>
        </authorList>
    </citation>
    <scope>NUCLEOTIDE SEQUENCE [LARGE SCALE GENOMIC DNA]</scope>
    <source>
        <strain evidence="10">NM4</strain>
    </source>
</reference>
<feature type="transmembrane region" description="Helical" evidence="7">
    <location>
        <begin position="273"/>
        <end position="292"/>
    </location>
</feature>
<dbReference type="Pfam" id="PF07690">
    <property type="entry name" value="MFS_1"/>
    <property type="match status" value="1"/>
</dbReference>
<gene>
    <name evidence="9" type="ORF">D6D85_10930</name>
    <name evidence="10" type="ORF">EF810_00500</name>
</gene>
<dbReference type="Gene3D" id="1.20.1250.20">
    <property type="entry name" value="MFS general substrate transporter like domains"/>
    <property type="match status" value="1"/>
</dbReference>
<reference evidence="9 11" key="1">
    <citation type="submission" date="2018-10" db="EMBL/GenBank/DDBJ databases">
        <title>Co-occurring genomic capacity for anaerobic methane metabolism and dissimilatory sulfite reduction discovered in the Korarchaeota.</title>
        <authorList>
            <person name="Mckay L.J."/>
            <person name="Dlakic M."/>
            <person name="Fields M.W."/>
            <person name="Delmont T.O."/>
            <person name="Eren A.M."/>
            <person name="Jay Z.J."/>
            <person name="Klingelsmith K.B."/>
            <person name="Rusch D.B."/>
            <person name="Inskeep W.P."/>
        </authorList>
    </citation>
    <scope>NUCLEOTIDE SEQUENCE [LARGE SCALE GENOMIC DNA]</scope>
    <source>
        <strain evidence="9 11">MDKW</strain>
    </source>
</reference>
<feature type="transmembrane region" description="Helical" evidence="7">
    <location>
        <begin position="12"/>
        <end position="32"/>
    </location>
</feature>
<dbReference type="InterPro" id="IPR020846">
    <property type="entry name" value="MFS_dom"/>
</dbReference>
<feature type="transmembrane region" description="Helical" evidence="7">
    <location>
        <begin position="367"/>
        <end position="387"/>
    </location>
</feature>
<evidence type="ECO:0000259" key="8">
    <source>
        <dbReference type="PROSITE" id="PS50850"/>
    </source>
</evidence>
<dbReference type="PRINTS" id="PR01035">
    <property type="entry name" value="TCRTETA"/>
</dbReference>
<dbReference type="OrthoDB" id="117970at2157"/>
<accession>A0A3R9QVK9</accession>
<dbReference type="InterPro" id="IPR050171">
    <property type="entry name" value="MFS_Transporters"/>
</dbReference>
<evidence type="ECO:0000313" key="10">
    <source>
        <dbReference type="EMBL" id="RZN63598.1"/>
    </source>
</evidence>
<evidence type="ECO:0000256" key="3">
    <source>
        <dbReference type="ARBA" id="ARBA00022475"/>
    </source>
</evidence>
<dbReference type="AlphaFoldDB" id="A0A3R9QVK9"/>
<keyword evidence="4 7" id="KW-0812">Transmembrane</keyword>
<comment type="caution">
    <text evidence="9">The sequence shown here is derived from an EMBL/GenBank/DDBJ whole genome shotgun (WGS) entry which is preliminary data.</text>
</comment>
<feature type="transmembrane region" description="Helical" evidence="7">
    <location>
        <begin position="38"/>
        <end position="61"/>
    </location>
</feature>
<evidence type="ECO:0000256" key="7">
    <source>
        <dbReference type="SAM" id="Phobius"/>
    </source>
</evidence>
<dbReference type="GO" id="GO:0022857">
    <property type="term" value="F:transmembrane transporter activity"/>
    <property type="evidence" value="ECO:0007669"/>
    <property type="project" value="InterPro"/>
</dbReference>
<protein>
    <submittedName>
        <fullName evidence="9">MFS transporter</fullName>
    </submittedName>
</protein>
<dbReference type="CDD" id="cd17325">
    <property type="entry name" value="MFS_MdtG_SLC18_like"/>
    <property type="match status" value="1"/>
</dbReference>
<evidence type="ECO:0000313" key="12">
    <source>
        <dbReference type="Proteomes" id="UP000316217"/>
    </source>
</evidence>
<feature type="transmembrane region" description="Helical" evidence="7">
    <location>
        <begin position="243"/>
        <end position="261"/>
    </location>
</feature>
<dbReference type="Proteomes" id="UP000277582">
    <property type="component" value="Unassembled WGS sequence"/>
</dbReference>
<keyword evidence="5 7" id="KW-1133">Transmembrane helix</keyword>
<feature type="transmembrane region" description="Helical" evidence="7">
    <location>
        <begin position="206"/>
        <end position="231"/>
    </location>
</feature>
<feature type="transmembrane region" description="Helical" evidence="7">
    <location>
        <begin position="336"/>
        <end position="361"/>
    </location>
</feature>
<feature type="transmembrane region" description="Helical" evidence="7">
    <location>
        <begin position="298"/>
        <end position="324"/>
    </location>
</feature>
<dbReference type="InterPro" id="IPR036259">
    <property type="entry name" value="MFS_trans_sf"/>
</dbReference>
<feature type="transmembrane region" description="Helical" evidence="7">
    <location>
        <begin position="68"/>
        <end position="85"/>
    </location>
</feature>
<dbReference type="SUPFAM" id="SSF103473">
    <property type="entry name" value="MFS general substrate transporter"/>
    <property type="match status" value="1"/>
</dbReference>
<keyword evidence="6 7" id="KW-0472">Membrane</keyword>
<feature type="domain" description="Major facilitator superfamily (MFS) profile" evidence="8">
    <location>
        <begin position="1"/>
        <end position="392"/>
    </location>
</feature>
<evidence type="ECO:0000313" key="9">
    <source>
        <dbReference type="EMBL" id="RSN73232.1"/>
    </source>
</evidence>
<keyword evidence="3" id="KW-1003">Cell membrane</keyword>
<keyword evidence="11" id="KW-1185">Reference proteome</keyword>
<evidence type="ECO:0000256" key="2">
    <source>
        <dbReference type="ARBA" id="ARBA00022448"/>
    </source>
</evidence>
<feature type="transmembrane region" description="Helical" evidence="7">
    <location>
        <begin position="160"/>
        <end position="178"/>
    </location>
</feature>
<dbReference type="InterPro" id="IPR001958">
    <property type="entry name" value="Tet-R_TetA/multi-R_MdtG-like"/>
</dbReference>
<evidence type="ECO:0000256" key="6">
    <source>
        <dbReference type="ARBA" id="ARBA00023136"/>
    </source>
</evidence>
<evidence type="ECO:0000313" key="11">
    <source>
        <dbReference type="Proteomes" id="UP000277582"/>
    </source>
</evidence>
<evidence type="ECO:0000256" key="5">
    <source>
        <dbReference type="ARBA" id="ARBA00022989"/>
    </source>
</evidence>
<name>A0A3R9QVK9_9CREN</name>
<dbReference type="PANTHER" id="PTHR23517:SF3">
    <property type="entry name" value="INTEGRAL MEMBRANE TRANSPORT PROTEIN"/>
    <property type="match status" value="1"/>
</dbReference>
<feature type="transmembrane region" description="Helical" evidence="7">
    <location>
        <begin position="128"/>
        <end position="148"/>
    </location>
</feature>